<evidence type="ECO:0000256" key="9">
    <source>
        <dbReference type="ARBA" id="ARBA00023180"/>
    </source>
</evidence>
<evidence type="ECO:0000256" key="6">
    <source>
        <dbReference type="ARBA" id="ARBA00022989"/>
    </source>
</evidence>
<feature type="transmembrane region" description="Helical" evidence="10">
    <location>
        <begin position="424"/>
        <end position="449"/>
    </location>
</feature>
<dbReference type="PANTHER" id="PTHR43029">
    <property type="entry name" value="AMMONIUM TRANSPORTER MEP2"/>
    <property type="match status" value="1"/>
</dbReference>
<evidence type="ECO:0000313" key="12">
    <source>
        <dbReference type="EMBL" id="KAK7337906.1"/>
    </source>
</evidence>
<keyword evidence="4" id="KW-1003">Cell membrane</keyword>
<feature type="domain" description="EF-hand" evidence="11">
    <location>
        <begin position="648"/>
        <end position="683"/>
    </location>
</feature>
<evidence type="ECO:0000256" key="3">
    <source>
        <dbReference type="ARBA" id="ARBA00022448"/>
    </source>
</evidence>
<dbReference type="GO" id="GO:0005886">
    <property type="term" value="C:plasma membrane"/>
    <property type="evidence" value="ECO:0007669"/>
    <property type="project" value="UniProtKB-SubCell"/>
</dbReference>
<dbReference type="PROSITE" id="PS01219">
    <property type="entry name" value="AMMONIUM_TRANSP"/>
    <property type="match status" value="1"/>
</dbReference>
<evidence type="ECO:0000259" key="11">
    <source>
        <dbReference type="PROSITE" id="PS50222"/>
    </source>
</evidence>
<dbReference type="AlphaFoldDB" id="A0AAN9LL29"/>
<dbReference type="EMBL" id="JAYMYQ010000004">
    <property type="protein sequence ID" value="KAK7337906.1"/>
    <property type="molecule type" value="Genomic_DNA"/>
</dbReference>
<name>A0AAN9LL29_CANGL</name>
<feature type="transmembrane region" description="Helical" evidence="10">
    <location>
        <begin position="55"/>
        <end position="77"/>
    </location>
</feature>
<keyword evidence="13" id="KW-1185">Reference proteome</keyword>
<evidence type="ECO:0000256" key="4">
    <source>
        <dbReference type="ARBA" id="ARBA00022475"/>
    </source>
</evidence>
<comment type="subcellular location">
    <subcellularLocation>
        <location evidence="1">Cell membrane</location>
        <topology evidence="1">Multi-pass membrane protein</topology>
    </subcellularLocation>
</comment>
<dbReference type="InterPro" id="IPR024041">
    <property type="entry name" value="NH4_transpt_AmtB-like_dom"/>
</dbReference>
<dbReference type="PROSITE" id="PS50222">
    <property type="entry name" value="EF_HAND_2"/>
    <property type="match status" value="1"/>
</dbReference>
<organism evidence="12 13">
    <name type="scientific">Canavalia gladiata</name>
    <name type="common">Sword bean</name>
    <name type="synonym">Dolichos gladiatus</name>
    <dbReference type="NCBI Taxonomy" id="3824"/>
    <lineage>
        <taxon>Eukaryota</taxon>
        <taxon>Viridiplantae</taxon>
        <taxon>Streptophyta</taxon>
        <taxon>Embryophyta</taxon>
        <taxon>Tracheophyta</taxon>
        <taxon>Spermatophyta</taxon>
        <taxon>Magnoliopsida</taxon>
        <taxon>eudicotyledons</taxon>
        <taxon>Gunneridae</taxon>
        <taxon>Pentapetalae</taxon>
        <taxon>rosids</taxon>
        <taxon>fabids</taxon>
        <taxon>Fabales</taxon>
        <taxon>Fabaceae</taxon>
        <taxon>Papilionoideae</taxon>
        <taxon>50 kb inversion clade</taxon>
        <taxon>NPAAA clade</taxon>
        <taxon>indigoferoid/millettioid clade</taxon>
        <taxon>Phaseoleae</taxon>
        <taxon>Canavalia</taxon>
    </lineage>
</organism>
<evidence type="ECO:0000313" key="13">
    <source>
        <dbReference type="Proteomes" id="UP001367508"/>
    </source>
</evidence>
<dbReference type="GO" id="GO:0005509">
    <property type="term" value="F:calcium ion binding"/>
    <property type="evidence" value="ECO:0007669"/>
    <property type="project" value="InterPro"/>
</dbReference>
<dbReference type="GO" id="GO:0008519">
    <property type="term" value="F:ammonium channel activity"/>
    <property type="evidence" value="ECO:0007669"/>
    <property type="project" value="InterPro"/>
</dbReference>
<keyword evidence="5 10" id="KW-0812">Transmembrane</keyword>
<sequence length="854" mass="93420">MSNLKARNSVIIITIKYGLRAIVSLILACKRCREVSPKVMGDEASPEWLNKGDNAWQLMAGTVVGLQSIPGLVILYGSLVKKTWAINSAFMAFYAFAAVLICWVAWGFRMSFGDKLVFFLGKPGVALDEKFLLGKAFAGFFPTATMVFFQGVFAGITLILIAGALLGRMNIRAWMLFVPLWVTFSYTVTAFSIWCPDGWLAKLGVIDFSGGYVIHLSAGVAGFTAAYWVGPRSEKEREMLESNNMIVVLAGAGLLWMGWSGFNGGGPFVVSTVASLAVLNTHVCAATSIIVWILLDTFYFAKPTVFGAVQGMITGLVCITPAAGVVQGWAAILMGLISGSVPWYTMMVLHNKVPFLKQIDDPMAVFHTHAVAGALGGILTGFFAVPKLCRLFYMVPDWEKYIGLAYALQNGATRAGLRQMAIQVGAIVFVICFNFVTTTFICLLVGFIVPLRLYNDALQMGDKAIHGEEAFALCGEPANFENLKHNKVYDTQDFSHIPESKSSLGDLQMTKKDAVSRNVVEVSFTRSKESKMSDGALQVLDGTHLRSVDLSLADGPFTGAHILDIAHSRASSSLFGLSLPDSLKASALTRLRISDLHAFRSTEYATDKASDFLRDYISAIADELKDSPLVVSILDGSTLNLLLEDEDDFAMLAENLFTDLDVEDKGKISKSEIRNALVQMGVEMGVPPFSEFPLLNDFLGKHRADGQEELGQAQFAQLLQSVLQDLGEELSKKNVVVVQNVQIINGSKLRQLLANEQELNSIVEKALQEKPEAKDGLRSTEIRSFLEKNAKELGLPQPQADEAVVLLYDAVFADIAEEKNGVELDKEELGKLVKDILEKFAKQLEFNPVYQDFA</sequence>
<keyword evidence="7 10" id="KW-0472">Membrane</keyword>
<dbReference type="FunFam" id="1.10.3430.10:FF:000005">
    <property type="entry name" value="Ammonium transporter"/>
    <property type="match status" value="1"/>
</dbReference>
<feature type="transmembrane region" description="Helical" evidence="10">
    <location>
        <begin position="364"/>
        <end position="385"/>
    </location>
</feature>
<feature type="transmembrane region" description="Helical" evidence="10">
    <location>
        <begin position="268"/>
        <end position="295"/>
    </location>
</feature>
<dbReference type="SUPFAM" id="SSF111352">
    <property type="entry name" value="Ammonium transporter"/>
    <property type="match status" value="1"/>
</dbReference>
<evidence type="ECO:0000256" key="2">
    <source>
        <dbReference type="ARBA" id="ARBA00005887"/>
    </source>
</evidence>
<evidence type="ECO:0000256" key="10">
    <source>
        <dbReference type="SAM" id="Phobius"/>
    </source>
</evidence>
<keyword evidence="3" id="KW-0813">Transport</keyword>
<keyword evidence="8" id="KW-0924">Ammonia transport</keyword>
<gene>
    <name evidence="12" type="ORF">VNO77_18497</name>
</gene>
<dbReference type="Pfam" id="PF00909">
    <property type="entry name" value="Ammonium_transp"/>
    <property type="match status" value="1"/>
</dbReference>
<feature type="transmembrane region" description="Helical" evidence="10">
    <location>
        <begin position="147"/>
        <end position="166"/>
    </location>
</feature>
<dbReference type="InterPro" id="IPR001905">
    <property type="entry name" value="Ammonium_transpt"/>
</dbReference>
<keyword evidence="6 10" id="KW-1133">Transmembrane helix</keyword>
<feature type="transmembrane region" description="Helical" evidence="10">
    <location>
        <begin position="316"/>
        <end position="344"/>
    </location>
</feature>
<dbReference type="InterPro" id="IPR002048">
    <property type="entry name" value="EF_hand_dom"/>
</dbReference>
<dbReference type="Gene3D" id="1.10.3430.10">
    <property type="entry name" value="Ammonium transporter AmtB like domains"/>
    <property type="match status" value="1"/>
</dbReference>
<dbReference type="GO" id="GO:0009610">
    <property type="term" value="P:response to symbiotic fungus"/>
    <property type="evidence" value="ECO:0007669"/>
    <property type="project" value="UniProtKB-ARBA"/>
</dbReference>
<evidence type="ECO:0000256" key="8">
    <source>
        <dbReference type="ARBA" id="ARBA00023177"/>
    </source>
</evidence>
<feature type="transmembrane region" description="Helical" evidence="10">
    <location>
        <begin position="242"/>
        <end position="262"/>
    </location>
</feature>
<comment type="similarity">
    <text evidence="2">Belongs to the ammonia transporter channel (TC 1.A.11.2) family.</text>
</comment>
<reference evidence="12 13" key="1">
    <citation type="submission" date="2024-01" db="EMBL/GenBank/DDBJ databases">
        <title>The genomes of 5 underutilized Papilionoideae crops provide insights into root nodulation and disease resistanc.</title>
        <authorList>
            <person name="Jiang F."/>
        </authorList>
    </citation>
    <scope>NUCLEOTIDE SEQUENCE [LARGE SCALE GENOMIC DNA]</scope>
    <source>
        <strain evidence="12">LVBAO_FW01</strain>
        <tissue evidence="12">Leaves</tissue>
    </source>
</reference>
<feature type="transmembrane region" description="Helical" evidence="10">
    <location>
        <begin position="173"/>
        <end position="192"/>
    </location>
</feature>
<feature type="transmembrane region" description="Helical" evidence="10">
    <location>
        <begin position="84"/>
        <end position="106"/>
    </location>
</feature>
<protein>
    <recommendedName>
        <fullName evidence="11">EF-hand domain-containing protein</fullName>
    </recommendedName>
</protein>
<evidence type="ECO:0000256" key="1">
    <source>
        <dbReference type="ARBA" id="ARBA00004651"/>
    </source>
</evidence>
<keyword evidence="9" id="KW-0325">Glycoprotein</keyword>
<proteinExistence type="inferred from homology"/>
<dbReference type="InterPro" id="IPR018047">
    <property type="entry name" value="Ammonium_transpt_CS"/>
</dbReference>
<dbReference type="InterPro" id="IPR029020">
    <property type="entry name" value="Ammonium/urea_transptr"/>
</dbReference>
<dbReference type="PANTHER" id="PTHR43029:SF28">
    <property type="entry name" value="AMMONIUM TRANSPORTER 2 MEMBER 4"/>
    <property type="match status" value="1"/>
</dbReference>
<accession>A0AAN9LL29</accession>
<feature type="transmembrane region" description="Helical" evidence="10">
    <location>
        <begin position="212"/>
        <end position="230"/>
    </location>
</feature>
<dbReference type="Proteomes" id="UP001367508">
    <property type="component" value="Unassembled WGS sequence"/>
</dbReference>
<evidence type="ECO:0000256" key="7">
    <source>
        <dbReference type="ARBA" id="ARBA00023136"/>
    </source>
</evidence>
<comment type="caution">
    <text evidence="12">The sequence shown here is derived from an EMBL/GenBank/DDBJ whole genome shotgun (WGS) entry which is preliminary data.</text>
</comment>
<evidence type="ECO:0000256" key="5">
    <source>
        <dbReference type="ARBA" id="ARBA00022692"/>
    </source>
</evidence>